<keyword evidence="2" id="KW-1185">Reference proteome</keyword>
<dbReference type="EMBL" id="VDUZ01000001">
    <property type="protein sequence ID" value="TXL82366.1"/>
    <property type="molecule type" value="Genomic_DNA"/>
</dbReference>
<dbReference type="RefSeq" id="WP_147845071.1">
    <property type="nucleotide sequence ID" value="NZ_VDUZ01000001.1"/>
</dbReference>
<reference evidence="1 2" key="1">
    <citation type="submission" date="2019-06" db="EMBL/GenBank/DDBJ databases">
        <title>New taxonomy in bacterial strain CC-CFT640, isolated from vineyard.</title>
        <authorList>
            <person name="Lin S.-Y."/>
            <person name="Tsai C.-F."/>
            <person name="Young C.-C."/>
        </authorList>
    </citation>
    <scope>NUCLEOTIDE SEQUENCE [LARGE SCALE GENOMIC DNA]</scope>
    <source>
        <strain evidence="1 2">CC-CFT640</strain>
    </source>
</reference>
<evidence type="ECO:0000313" key="1">
    <source>
        <dbReference type="EMBL" id="TXL82366.1"/>
    </source>
</evidence>
<gene>
    <name evidence="1" type="ORF">FHP25_01325</name>
</gene>
<dbReference type="OrthoDB" id="8149850at2"/>
<protein>
    <submittedName>
        <fullName evidence="1">Uncharacterized protein</fullName>
    </submittedName>
</protein>
<comment type="caution">
    <text evidence="1">The sequence shown here is derived from an EMBL/GenBank/DDBJ whole genome shotgun (WGS) entry which is preliminary data.</text>
</comment>
<accession>A0A5C8PW11</accession>
<dbReference type="AlphaFoldDB" id="A0A5C8PW11"/>
<proteinExistence type="predicted"/>
<organism evidence="1 2">
    <name type="scientific">Vineibacter terrae</name>
    <dbReference type="NCBI Taxonomy" id="2586908"/>
    <lineage>
        <taxon>Bacteria</taxon>
        <taxon>Pseudomonadati</taxon>
        <taxon>Pseudomonadota</taxon>
        <taxon>Alphaproteobacteria</taxon>
        <taxon>Hyphomicrobiales</taxon>
        <taxon>Vineibacter</taxon>
    </lineage>
</organism>
<sequence>MAIKNTILRRSFDSQFTPAAPGVAAQLRLKLKVMLMAVDPGGRTARDGYRYGSANFDESDKQTSDNIHAIRSWKKDEFRAFETDFKLAAERGWNNQIILLPPDADAPAGLSDDDYRQLILRPGLAAHVACSLEIQIVRSGTGVVPRAIIDVARLLFDDDDTARSHHFMITNKDVKFSTNYFKDIAFKQVVAAHEVGHWLGPDAYDANGSFQHVDYAAARARKLPVNADEEYGTTATRSMSIMGRGCVASEYDATPWLARIKEHTGIADGWRFIHRIRFNNGAAPVSARQTRLITGAQASRQPAAPRRFT</sequence>
<evidence type="ECO:0000313" key="2">
    <source>
        <dbReference type="Proteomes" id="UP000321638"/>
    </source>
</evidence>
<name>A0A5C8PW11_9HYPH</name>
<dbReference type="Proteomes" id="UP000321638">
    <property type="component" value="Unassembled WGS sequence"/>
</dbReference>